<evidence type="ECO:0000313" key="2">
    <source>
        <dbReference type="Proteomes" id="UP001064048"/>
    </source>
</evidence>
<evidence type="ECO:0000313" key="1">
    <source>
        <dbReference type="EMBL" id="KAI8430951.1"/>
    </source>
</evidence>
<keyword evidence="2" id="KW-1185">Reference proteome</keyword>
<dbReference type="EMBL" id="CM046131">
    <property type="protein sequence ID" value="KAI8430951.1"/>
    <property type="molecule type" value="Genomic_DNA"/>
</dbReference>
<comment type="caution">
    <text evidence="1">The sequence shown here is derived from an EMBL/GenBank/DDBJ whole genome shotgun (WGS) entry which is preliminary data.</text>
</comment>
<gene>
    <name evidence="1" type="ORF">MSG28_001060</name>
</gene>
<sequence length="77" mass="8591">MISKSMVVLSVLLILTYNVMSETETIEKVEEKLGSPANSPVIMWGPLEVNEWVPLPKPPPGWIKHDVSSYVVKGHPH</sequence>
<accession>A0ACC0K3X3</accession>
<dbReference type="Proteomes" id="UP001064048">
    <property type="component" value="Chromosome Z"/>
</dbReference>
<proteinExistence type="predicted"/>
<organism evidence="1 2">
    <name type="scientific">Choristoneura fumiferana</name>
    <name type="common">Spruce budworm moth</name>
    <name type="synonym">Archips fumiferana</name>
    <dbReference type="NCBI Taxonomy" id="7141"/>
    <lineage>
        <taxon>Eukaryota</taxon>
        <taxon>Metazoa</taxon>
        <taxon>Ecdysozoa</taxon>
        <taxon>Arthropoda</taxon>
        <taxon>Hexapoda</taxon>
        <taxon>Insecta</taxon>
        <taxon>Pterygota</taxon>
        <taxon>Neoptera</taxon>
        <taxon>Endopterygota</taxon>
        <taxon>Lepidoptera</taxon>
        <taxon>Glossata</taxon>
        <taxon>Ditrysia</taxon>
        <taxon>Tortricoidea</taxon>
        <taxon>Tortricidae</taxon>
        <taxon>Tortricinae</taxon>
        <taxon>Choristoneura</taxon>
    </lineage>
</organism>
<protein>
    <submittedName>
        <fullName evidence="1">Uncharacterized protein</fullName>
    </submittedName>
</protein>
<reference evidence="1 2" key="1">
    <citation type="journal article" date="2022" name="Genome Biol. Evol.">
        <title>The Spruce Budworm Genome: Reconstructing the Evolutionary History of Antifreeze Proteins.</title>
        <authorList>
            <person name="Beliveau C."/>
            <person name="Gagne P."/>
            <person name="Picq S."/>
            <person name="Vernygora O."/>
            <person name="Keeling C.I."/>
            <person name="Pinkney K."/>
            <person name="Doucet D."/>
            <person name="Wen F."/>
            <person name="Johnston J.S."/>
            <person name="Maaroufi H."/>
            <person name="Boyle B."/>
            <person name="Laroche J."/>
            <person name="Dewar K."/>
            <person name="Juretic N."/>
            <person name="Blackburn G."/>
            <person name="Nisole A."/>
            <person name="Brunet B."/>
            <person name="Brandao M."/>
            <person name="Lumley L."/>
            <person name="Duan J."/>
            <person name="Quan G."/>
            <person name="Lucarotti C.J."/>
            <person name="Roe A.D."/>
            <person name="Sperling F.A.H."/>
            <person name="Levesque R.C."/>
            <person name="Cusson M."/>
        </authorList>
    </citation>
    <scope>NUCLEOTIDE SEQUENCE [LARGE SCALE GENOMIC DNA]</scope>
    <source>
        <strain evidence="1">Glfc:IPQL:Cfum</strain>
    </source>
</reference>
<name>A0ACC0K3X3_CHOFU</name>